<keyword evidence="6" id="KW-0148">Chlorophyll</keyword>
<comment type="caution">
    <text evidence="30">The sequence shown here is derived from an EMBL/GenBank/DDBJ whole genome shotgun (WGS) entry which is preliminary data.</text>
</comment>
<evidence type="ECO:0000256" key="8">
    <source>
        <dbReference type="ARBA" id="ARBA00022531"/>
    </source>
</evidence>
<evidence type="ECO:0000256" key="28">
    <source>
        <dbReference type="RuleBase" id="RU004333"/>
    </source>
</evidence>
<evidence type="ECO:0000256" key="5">
    <source>
        <dbReference type="ARBA" id="ARBA00022469"/>
    </source>
</evidence>
<dbReference type="InterPro" id="IPR000932">
    <property type="entry name" value="PS_antenna-like"/>
</dbReference>
<dbReference type="Pfam" id="PF01737">
    <property type="entry name" value="Ycf9"/>
    <property type="match status" value="1"/>
</dbReference>
<accession>A0A8X8ZK25</accession>
<evidence type="ECO:0000256" key="18">
    <source>
        <dbReference type="ARBA" id="ARBA00023002"/>
    </source>
</evidence>
<evidence type="ECO:0000256" key="11">
    <source>
        <dbReference type="ARBA" id="ARBA00022692"/>
    </source>
</evidence>
<dbReference type="GO" id="GO:0009539">
    <property type="term" value="C:photosystem II reaction center"/>
    <property type="evidence" value="ECO:0007669"/>
    <property type="project" value="InterPro"/>
</dbReference>
<dbReference type="GO" id="GO:0046872">
    <property type="term" value="F:metal ion binding"/>
    <property type="evidence" value="ECO:0007669"/>
    <property type="project" value="UniProtKB-KW"/>
</dbReference>
<proteinExistence type="inferred from homology"/>
<evidence type="ECO:0000256" key="22">
    <source>
        <dbReference type="ARBA" id="ARBA00023276"/>
    </source>
</evidence>
<evidence type="ECO:0000256" key="27">
    <source>
        <dbReference type="RuleBase" id="RU004331"/>
    </source>
</evidence>
<keyword evidence="9" id="KW-0597">Phosphoprotein</keyword>
<evidence type="ECO:0000256" key="24">
    <source>
        <dbReference type="ARBA" id="ARBA00045803"/>
    </source>
</evidence>
<evidence type="ECO:0000256" key="29">
    <source>
        <dbReference type="SAM" id="Phobius"/>
    </source>
</evidence>
<dbReference type="GO" id="GO:0042549">
    <property type="term" value="P:photosystem II stabilization"/>
    <property type="evidence" value="ECO:0007669"/>
    <property type="project" value="InterPro"/>
</dbReference>
<keyword evidence="16" id="KW-0007">Acetylation</keyword>
<dbReference type="FunFam" id="1.10.287.740:FF:000001">
    <property type="entry name" value="Photosystem II reaction center protein Z"/>
    <property type="match status" value="1"/>
</dbReference>
<reference evidence="30" key="1">
    <citation type="submission" date="2018-01" db="EMBL/GenBank/DDBJ databases">
        <authorList>
            <person name="Mao J.F."/>
        </authorList>
    </citation>
    <scope>NUCLEOTIDE SEQUENCE</scope>
    <source>
        <strain evidence="30">Huo1</strain>
        <tissue evidence="30">Leaf</tissue>
    </source>
</reference>
<dbReference type="Gene3D" id="1.10.10.670">
    <property type="entry name" value="photosystem ii from thermosynechococcus elongatus"/>
    <property type="match status" value="1"/>
</dbReference>
<dbReference type="NCBIfam" id="TIGR01152">
    <property type="entry name" value="psbD"/>
    <property type="match status" value="1"/>
</dbReference>
<comment type="subcellular location">
    <subcellularLocation>
        <location evidence="1">Plastid membrane</location>
        <topology evidence="1">Multi-pass membrane protein</topology>
    </subcellularLocation>
</comment>
<dbReference type="HAMAP" id="MF_01383">
    <property type="entry name" value="PSII_PsbD_D2"/>
    <property type="match status" value="1"/>
</dbReference>
<comment type="similarity">
    <text evidence="2 27">Belongs to the reaction center PufL/M/PsbA/D family.</text>
</comment>
<evidence type="ECO:0000256" key="7">
    <source>
        <dbReference type="ARBA" id="ARBA00022528"/>
    </source>
</evidence>
<evidence type="ECO:0000256" key="10">
    <source>
        <dbReference type="ARBA" id="ARBA00022640"/>
    </source>
</evidence>
<evidence type="ECO:0000256" key="26">
    <source>
        <dbReference type="RuleBase" id="RU003472"/>
    </source>
</evidence>
<keyword evidence="10" id="KW-0934">Plastid</keyword>
<keyword evidence="5 26" id="KW-0674">Reaction center</keyword>
<dbReference type="SUPFAM" id="SSF81483">
    <property type="entry name" value="Bacterial photosystem II reaction centre, L and M subunits"/>
    <property type="match status" value="1"/>
</dbReference>
<comment type="subunit">
    <text evidence="23">PSII is composed of 1 copy each of membrane proteins PsbA, PsbB, PsbC, PsbD, PsbE, PsbF, PsbH, PsbI, PsbJ, PsbK, PsbL, PsbM, PsbT, PsbY, PsbZ, Psb30/Ycf12, at least 3 peripheral proteins of the oxygen-evolving complex and a large number of cofactors. It forms dimeric complexes.</text>
</comment>
<dbReference type="InterPro" id="IPR036001">
    <property type="entry name" value="PS_II_antenna-like_sf"/>
</dbReference>
<keyword evidence="15 29" id="KW-1133">Transmembrane helix</keyword>
<evidence type="ECO:0000256" key="23">
    <source>
        <dbReference type="ARBA" id="ARBA00038734"/>
    </source>
</evidence>
<dbReference type="Pfam" id="PF00124">
    <property type="entry name" value="Photo_RC"/>
    <property type="match status" value="1"/>
</dbReference>
<keyword evidence="12 28" id="KW-0479">Metal-binding</keyword>
<sequence>MTIALGKFTKDENDLFDIMDDWLRRDRFVFVGWSGLLLFPCAYFALGGWFTGTTFVTSWYTHGLASSYLEGCNFLTAAVSTPANSLAHSLLLLWGPEAQGDFTRWCQLGGLWTFVALHGAFGLIGFMLRQFELARSVQLRPYNAIAFSGPIAVFVSVFLIYPLGQSGWFFAPSFGVAAIFRFILFFQGFHNWTLNPFHMMGVAGVLGAALLCAIHGATVENTLFEDGDGANTFRAFNPTQAEETYSMVTANRFWSQIFGVAFSNKRWLHFFMLFVPVTGLWMSALGVVGLALNLRAYDFVSQEIRAAEDPEFETFYTKNILLNEGIRAWMAAQDQPHENLIFPEEVLPRWIVSVDDLEDIIGGHVWLGSICILGGIWHILTKPFAWARRALVWSGEAYLSYSLAALSVFGFIACCFVWFNNTAYPSEFYGPTGPEASQAQAFTFLVRDQRLGANVGSAQGPTGLGFFLFVGHLWHAGRARAAAAGFEKGIDRDFEPGSNGIVFLLVSWRIKSMTLVFQLAVFALIATSSILLISVPVVFASPDGWSSNKNVVFSGTSLWIGLVFLVGILNSLIS</sequence>
<evidence type="ECO:0000256" key="6">
    <source>
        <dbReference type="ARBA" id="ARBA00022494"/>
    </source>
</evidence>
<keyword evidence="14 28" id="KW-0249">Electron transport</keyword>
<comment type="function">
    <text evidence="24">Photosystem II (PSII) is a light-driven water:plastoquinone oxidoreductase that uses light energy to abstract electrons from H(2)O, generating O(2) and a proton gradient subsequently used for ATP formation. It consists of a core antenna complex that captures photons, and an electron transfer chain that converts photonic excitation into a charge separation. The D1/D2 (PsbA/PsbD) reaction center heterodimer binds P680, the primary electron donor of PSII as well as several subsequent electron acceptors. D2 is needed for assembly of a stable PSII complex.</text>
</comment>
<dbReference type="InterPro" id="IPR005868">
    <property type="entry name" value="PSII_PsbD/D2"/>
</dbReference>
<evidence type="ECO:0000256" key="21">
    <source>
        <dbReference type="ARBA" id="ARBA00023136"/>
    </source>
</evidence>
<evidence type="ECO:0000256" key="13">
    <source>
        <dbReference type="ARBA" id="ARBA00022842"/>
    </source>
</evidence>
<comment type="function">
    <text evidence="26">Controls the interaction of photosystem II (PSII) cores with the light-harvesting antenna, regulates electron flow through the 2 photosystem reaction centers. PSII is a light-driven water plastoquinone oxidoreductase, using light energy to abstract electrons from H(2)O, generating a proton gradient subsequently used for ATP formation.</text>
</comment>
<evidence type="ECO:0000256" key="9">
    <source>
        <dbReference type="ARBA" id="ARBA00022553"/>
    </source>
</evidence>
<feature type="transmembrane region" description="Helical" evidence="29">
    <location>
        <begin position="197"/>
        <end position="217"/>
    </location>
</feature>
<dbReference type="CDD" id="cd09288">
    <property type="entry name" value="Photosystem-II_D2"/>
    <property type="match status" value="1"/>
</dbReference>
<dbReference type="PANTHER" id="PTHR33149:SF12">
    <property type="entry name" value="PHOTOSYSTEM II D2 PROTEIN"/>
    <property type="match status" value="1"/>
</dbReference>
<dbReference type="Pfam" id="PF00421">
    <property type="entry name" value="PSII"/>
    <property type="match status" value="1"/>
</dbReference>
<dbReference type="PROSITE" id="PS00244">
    <property type="entry name" value="REACTION_CENTER"/>
    <property type="match status" value="1"/>
</dbReference>
<dbReference type="Gene3D" id="1.10.287.740">
    <property type="entry name" value="Photosystem II PsbZ, reaction centre"/>
    <property type="match status" value="1"/>
</dbReference>
<keyword evidence="11 26" id="KW-0812">Transmembrane</keyword>
<keyword evidence="22 26" id="KW-0604">Photosystem II</keyword>
<dbReference type="FunFam" id="1.20.85.10:FF:000001">
    <property type="entry name" value="photosystem II D2 protein-like"/>
    <property type="match status" value="1"/>
</dbReference>
<evidence type="ECO:0000256" key="16">
    <source>
        <dbReference type="ARBA" id="ARBA00022990"/>
    </source>
</evidence>
<dbReference type="InterPro" id="IPR036854">
    <property type="entry name" value="Photo_II_D1/D2_sf"/>
</dbReference>
<dbReference type="NCBIfam" id="TIGR03043">
    <property type="entry name" value="PS_II_psbZ"/>
    <property type="match status" value="1"/>
</dbReference>
<keyword evidence="4 28" id="KW-0813">Transport</keyword>
<evidence type="ECO:0000256" key="17">
    <source>
        <dbReference type="ARBA" id="ARBA00022991"/>
    </source>
</evidence>
<feature type="transmembrane region" description="Helical" evidence="29">
    <location>
        <begin position="28"/>
        <end position="50"/>
    </location>
</feature>
<organism evidence="30">
    <name type="scientific">Salvia splendens</name>
    <name type="common">Scarlet sage</name>
    <dbReference type="NCBI Taxonomy" id="180675"/>
    <lineage>
        <taxon>Eukaryota</taxon>
        <taxon>Viridiplantae</taxon>
        <taxon>Streptophyta</taxon>
        <taxon>Embryophyta</taxon>
        <taxon>Tracheophyta</taxon>
        <taxon>Spermatophyta</taxon>
        <taxon>Magnoliopsida</taxon>
        <taxon>eudicotyledons</taxon>
        <taxon>Gunneridae</taxon>
        <taxon>Pentapetalae</taxon>
        <taxon>asterids</taxon>
        <taxon>lamiids</taxon>
        <taxon>Lamiales</taxon>
        <taxon>Lamiaceae</taxon>
        <taxon>Nepetoideae</taxon>
        <taxon>Mentheae</taxon>
        <taxon>Salviinae</taxon>
        <taxon>Salvia</taxon>
        <taxon>Salvia subgen. Calosphace</taxon>
        <taxon>core Calosphace</taxon>
    </lineage>
</organism>
<keyword evidence="20 26" id="KW-0793">Thylakoid</keyword>
<dbReference type="SUPFAM" id="SSF161077">
    <property type="entry name" value="Photosystem II antenna protein-like"/>
    <property type="match status" value="1"/>
</dbReference>
<keyword evidence="17" id="KW-0157">Chromophore</keyword>
<keyword evidence="19 28" id="KW-0408">Iron</keyword>
<dbReference type="AlphaFoldDB" id="A0A8X8ZK25"/>
<feature type="transmembrane region" description="Helical" evidence="29">
    <location>
        <begin position="111"/>
        <end position="129"/>
    </location>
</feature>
<dbReference type="GO" id="GO:0009535">
    <property type="term" value="C:chloroplast thylakoid membrane"/>
    <property type="evidence" value="ECO:0007669"/>
    <property type="project" value="TreeGrafter"/>
</dbReference>
<dbReference type="InterPro" id="IPR044900">
    <property type="entry name" value="PSII_PsbC_sf"/>
</dbReference>
<evidence type="ECO:0000256" key="2">
    <source>
        <dbReference type="ARBA" id="ARBA00008204"/>
    </source>
</evidence>
<feature type="transmembrane region" description="Helical" evidence="29">
    <location>
        <begin position="400"/>
        <end position="419"/>
    </location>
</feature>
<dbReference type="InterPro" id="IPR055266">
    <property type="entry name" value="D1/D2"/>
</dbReference>
<keyword evidence="21 28" id="KW-0472">Membrane</keyword>
<dbReference type="GO" id="GO:0010242">
    <property type="term" value="F:oxygen evolving activity"/>
    <property type="evidence" value="ECO:0007669"/>
    <property type="project" value="UniProtKB-EC"/>
</dbReference>
<dbReference type="SUPFAM" id="SSF161055">
    <property type="entry name" value="PsbZ-like"/>
    <property type="match status" value="1"/>
</dbReference>
<reference evidence="30" key="2">
    <citation type="submission" date="2020-08" db="EMBL/GenBank/DDBJ databases">
        <title>Plant Genome Project.</title>
        <authorList>
            <person name="Zhang R.-G."/>
        </authorList>
    </citation>
    <scope>NUCLEOTIDE SEQUENCE</scope>
    <source>
        <strain evidence="30">Huo1</strain>
        <tissue evidence="30">Leaf</tissue>
    </source>
</reference>
<evidence type="ECO:0000256" key="15">
    <source>
        <dbReference type="ARBA" id="ARBA00022989"/>
    </source>
</evidence>
<feature type="transmembrane region" description="Helical" evidence="29">
    <location>
        <begin position="515"/>
        <end position="539"/>
    </location>
</feature>
<evidence type="ECO:0000256" key="12">
    <source>
        <dbReference type="ARBA" id="ARBA00022723"/>
    </source>
</evidence>
<dbReference type="InterPro" id="IPR000484">
    <property type="entry name" value="Photo_RC_L/M"/>
</dbReference>
<keyword evidence="7" id="KW-0150">Chloroplast</keyword>
<dbReference type="InterPro" id="IPR036512">
    <property type="entry name" value="PSII_PsbZ_sf"/>
</dbReference>
<dbReference type="EMBL" id="PNBA02000011">
    <property type="protein sequence ID" value="KAG6407591.1"/>
    <property type="molecule type" value="Genomic_DNA"/>
</dbReference>
<comment type="similarity">
    <text evidence="3 26">Belongs to the PsbZ family.</text>
</comment>
<dbReference type="Gene3D" id="1.20.85.10">
    <property type="entry name" value="Photosystem II protein D1-like"/>
    <property type="match status" value="1"/>
</dbReference>
<protein>
    <recommendedName>
        <fullName evidence="26 28">Multifunctional fusion protein</fullName>
    </recommendedName>
    <domain>
        <recommendedName>
            <fullName evidence="26">Photosystem II reaction center protein Z</fullName>
        </recommendedName>
    </domain>
    <domain>
        <recommendedName>
            <fullName evidence="28">Photosystem II D2 protein</fullName>
        </recommendedName>
    </domain>
</protein>
<evidence type="ECO:0000256" key="1">
    <source>
        <dbReference type="ARBA" id="ARBA00004446"/>
    </source>
</evidence>
<feature type="transmembrane region" description="Helical" evidence="29">
    <location>
        <begin position="551"/>
        <end position="573"/>
    </location>
</feature>
<feature type="transmembrane region" description="Helical" evidence="29">
    <location>
        <begin position="167"/>
        <end position="185"/>
    </location>
</feature>
<evidence type="ECO:0000313" key="30">
    <source>
        <dbReference type="EMBL" id="KAG6407591.1"/>
    </source>
</evidence>
<dbReference type="PRINTS" id="PR00256">
    <property type="entry name" value="REACTNCENTRE"/>
</dbReference>
<feature type="transmembrane region" description="Helical" evidence="29">
    <location>
        <begin position="141"/>
        <end position="161"/>
    </location>
</feature>
<dbReference type="GO" id="GO:0016168">
    <property type="term" value="F:chlorophyll binding"/>
    <property type="evidence" value="ECO:0007669"/>
    <property type="project" value="UniProtKB-KW"/>
</dbReference>
<dbReference type="Proteomes" id="UP000298416">
    <property type="component" value="Unassembled WGS sequence"/>
</dbReference>
<keyword evidence="13" id="KW-0460">Magnesium</keyword>
<feature type="transmembrane region" description="Helical" evidence="29">
    <location>
        <begin position="360"/>
        <end position="380"/>
    </location>
</feature>
<name>A0A8X8ZK25_SALSN</name>
<evidence type="ECO:0000313" key="31">
    <source>
        <dbReference type="Proteomes" id="UP000298416"/>
    </source>
</evidence>
<dbReference type="InterPro" id="IPR002644">
    <property type="entry name" value="PSII_PsbZ"/>
</dbReference>
<evidence type="ECO:0000256" key="14">
    <source>
        <dbReference type="ARBA" id="ARBA00022982"/>
    </source>
</evidence>
<evidence type="ECO:0000256" key="4">
    <source>
        <dbReference type="ARBA" id="ARBA00022448"/>
    </source>
</evidence>
<dbReference type="InterPro" id="IPR055265">
    <property type="entry name" value="Photo_RC_L/M_CS"/>
</dbReference>
<dbReference type="HAMAP" id="MF_00644">
    <property type="entry name" value="PSII_PsbZ"/>
    <property type="match status" value="1"/>
</dbReference>
<feature type="transmembrane region" description="Helical" evidence="29">
    <location>
        <begin position="267"/>
        <end position="292"/>
    </location>
</feature>
<keyword evidence="8 26" id="KW-0602">Photosynthesis</keyword>
<comment type="catalytic activity">
    <reaction evidence="25">
        <text>2 a plastoquinone + 4 hnu + 2 H2O = 2 a plastoquinol + O2</text>
        <dbReference type="Rhea" id="RHEA:36359"/>
        <dbReference type="Rhea" id="RHEA-COMP:9561"/>
        <dbReference type="Rhea" id="RHEA-COMP:9562"/>
        <dbReference type="ChEBI" id="CHEBI:15377"/>
        <dbReference type="ChEBI" id="CHEBI:15379"/>
        <dbReference type="ChEBI" id="CHEBI:17757"/>
        <dbReference type="ChEBI" id="CHEBI:30212"/>
        <dbReference type="ChEBI" id="CHEBI:62192"/>
        <dbReference type="EC" id="1.10.3.9"/>
    </reaction>
</comment>
<gene>
    <name evidence="30" type="ORF">SASPL_130586</name>
</gene>
<evidence type="ECO:0000256" key="25">
    <source>
        <dbReference type="ARBA" id="ARBA00048801"/>
    </source>
</evidence>
<keyword evidence="18" id="KW-0560">Oxidoreductase</keyword>
<dbReference type="GO" id="GO:0009772">
    <property type="term" value="P:photosynthetic electron transport in photosystem II"/>
    <property type="evidence" value="ECO:0007669"/>
    <property type="project" value="InterPro"/>
</dbReference>
<dbReference type="PANTHER" id="PTHR33149">
    <property type="entry name" value="PHOTOSYSTEM II PROTEIN D1"/>
    <property type="match status" value="1"/>
</dbReference>
<evidence type="ECO:0000256" key="19">
    <source>
        <dbReference type="ARBA" id="ARBA00023004"/>
    </source>
</evidence>
<evidence type="ECO:0000256" key="20">
    <source>
        <dbReference type="ARBA" id="ARBA00023078"/>
    </source>
</evidence>
<keyword evidence="31" id="KW-1185">Reference proteome</keyword>
<evidence type="ECO:0000256" key="3">
    <source>
        <dbReference type="ARBA" id="ARBA00008367"/>
    </source>
</evidence>